<evidence type="ECO:0000256" key="1">
    <source>
        <dbReference type="ARBA" id="ARBA00007337"/>
    </source>
</evidence>
<keyword evidence="2" id="KW-0687">Ribonucleoprotein</keyword>
<evidence type="ECO:0000259" key="3">
    <source>
        <dbReference type="Pfam" id="PF01248"/>
    </source>
</evidence>
<protein>
    <submittedName>
        <fullName evidence="4">50S ribosomal protein L30e-like protein</fullName>
    </submittedName>
</protein>
<keyword evidence="4" id="KW-0689">Ribosomal protein</keyword>
<dbReference type="EMBL" id="MU839843">
    <property type="protein sequence ID" value="KAK1751073.1"/>
    <property type="molecule type" value="Genomic_DNA"/>
</dbReference>
<evidence type="ECO:0000313" key="5">
    <source>
        <dbReference type="Proteomes" id="UP001239445"/>
    </source>
</evidence>
<reference evidence="4" key="1">
    <citation type="submission" date="2023-06" db="EMBL/GenBank/DDBJ databases">
        <title>Genome-scale phylogeny and comparative genomics of the fungal order Sordariales.</title>
        <authorList>
            <consortium name="Lawrence Berkeley National Laboratory"/>
            <person name="Hensen N."/>
            <person name="Bonometti L."/>
            <person name="Westerberg I."/>
            <person name="Brannstrom I.O."/>
            <person name="Guillou S."/>
            <person name="Cros-Aarteil S."/>
            <person name="Calhoun S."/>
            <person name="Haridas S."/>
            <person name="Kuo A."/>
            <person name="Mondo S."/>
            <person name="Pangilinan J."/>
            <person name="Riley R."/>
            <person name="Labutti K."/>
            <person name="Andreopoulos B."/>
            <person name="Lipzen A."/>
            <person name="Chen C."/>
            <person name="Yanf M."/>
            <person name="Daum C."/>
            <person name="Ng V."/>
            <person name="Clum A."/>
            <person name="Steindorff A."/>
            <person name="Ohm R."/>
            <person name="Martin F."/>
            <person name="Silar P."/>
            <person name="Natvig D."/>
            <person name="Lalanne C."/>
            <person name="Gautier V."/>
            <person name="Ament-Velasquez S.L."/>
            <person name="Kruys A."/>
            <person name="Hutchinson M.I."/>
            <person name="Powell A.J."/>
            <person name="Barry K."/>
            <person name="Miller A.N."/>
            <person name="Grigoriev I.V."/>
            <person name="Debuchy R."/>
            <person name="Gladieux P."/>
            <person name="Thoren M.H."/>
            <person name="Johannesson H."/>
        </authorList>
    </citation>
    <scope>NUCLEOTIDE SEQUENCE</scope>
    <source>
        <strain evidence="4">PSN4</strain>
    </source>
</reference>
<evidence type="ECO:0000313" key="4">
    <source>
        <dbReference type="EMBL" id="KAK1751073.1"/>
    </source>
</evidence>
<comment type="similarity">
    <text evidence="1">Belongs to the eukaryotic ribosomal protein eL8 family.</text>
</comment>
<comment type="caution">
    <text evidence="4">The sequence shown here is derived from an EMBL/GenBank/DDBJ whole genome shotgun (WGS) entry which is preliminary data.</text>
</comment>
<sequence length="128" mass="13985">MPALKPTAEDALLIQHILDTITIALHHKQLKIGITDVTKSIFNGSAELVILAADAYPPHLVRNLSVVAENHGIPHVFLPSKIAMGNACHLNNRAVIAVSITANLASPLHPRIRALLQEVERLAREQHR</sequence>
<dbReference type="InterPro" id="IPR029064">
    <property type="entry name" value="Ribosomal_eL30-like_sf"/>
</dbReference>
<dbReference type="Pfam" id="PF01248">
    <property type="entry name" value="Ribosomal_L7Ae"/>
    <property type="match status" value="1"/>
</dbReference>
<dbReference type="GO" id="GO:1990904">
    <property type="term" value="C:ribonucleoprotein complex"/>
    <property type="evidence" value="ECO:0007669"/>
    <property type="project" value="UniProtKB-KW"/>
</dbReference>
<feature type="domain" description="Ribosomal protein eL8/eL30/eS12/Gadd45" evidence="3">
    <location>
        <begin position="17"/>
        <end position="103"/>
    </location>
</feature>
<gene>
    <name evidence="4" type="ORF">QBC47DRAFT_83829</name>
</gene>
<accession>A0AAJ0B3L6</accession>
<dbReference type="Gene3D" id="3.30.1330.30">
    <property type="match status" value="1"/>
</dbReference>
<name>A0AAJ0B3L6_9PEZI</name>
<dbReference type="GO" id="GO:0005840">
    <property type="term" value="C:ribosome"/>
    <property type="evidence" value="ECO:0007669"/>
    <property type="project" value="UniProtKB-KW"/>
</dbReference>
<organism evidence="4 5">
    <name type="scientific">Echria macrotheca</name>
    <dbReference type="NCBI Taxonomy" id="438768"/>
    <lineage>
        <taxon>Eukaryota</taxon>
        <taxon>Fungi</taxon>
        <taxon>Dikarya</taxon>
        <taxon>Ascomycota</taxon>
        <taxon>Pezizomycotina</taxon>
        <taxon>Sordariomycetes</taxon>
        <taxon>Sordariomycetidae</taxon>
        <taxon>Sordariales</taxon>
        <taxon>Schizotheciaceae</taxon>
        <taxon>Echria</taxon>
    </lineage>
</organism>
<evidence type="ECO:0000256" key="2">
    <source>
        <dbReference type="ARBA" id="ARBA00023274"/>
    </source>
</evidence>
<dbReference type="AlphaFoldDB" id="A0AAJ0B3L6"/>
<keyword evidence="5" id="KW-1185">Reference proteome</keyword>
<dbReference type="InterPro" id="IPR004038">
    <property type="entry name" value="Ribosomal_eL8/eL30/eS12/Gad45"/>
</dbReference>
<proteinExistence type="inferred from homology"/>
<dbReference type="InterPro" id="IPR018492">
    <property type="entry name" value="Ribosomal_eL8/Nhp2"/>
</dbReference>
<dbReference type="Proteomes" id="UP001239445">
    <property type="component" value="Unassembled WGS sequence"/>
</dbReference>
<dbReference type="SUPFAM" id="SSF55315">
    <property type="entry name" value="L30e-like"/>
    <property type="match status" value="1"/>
</dbReference>
<dbReference type="PRINTS" id="PR00881">
    <property type="entry name" value="L7ARS6FAMILY"/>
</dbReference>